<dbReference type="AlphaFoldDB" id="A0A918E0K7"/>
<gene>
    <name evidence="2" type="ORF">GCM10012280_45470</name>
</gene>
<reference evidence="2" key="2">
    <citation type="submission" date="2020-09" db="EMBL/GenBank/DDBJ databases">
        <authorList>
            <person name="Sun Q."/>
            <person name="Zhou Y."/>
        </authorList>
    </citation>
    <scope>NUCLEOTIDE SEQUENCE</scope>
    <source>
        <strain evidence="2">CGMCC 4.7201</strain>
    </source>
</reference>
<dbReference type="Pfam" id="PF07336">
    <property type="entry name" value="ABATE"/>
    <property type="match status" value="1"/>
</dbReference>
<feature type="domain" description="Zinc finger CGNR" evidence="1">
    <location>
        <begin position="138"/>
        <end position="181"/>
    </location>
</feature>
<proteinExistence type="predicted"/>
<reference evidence="2" key="1">
    <citation type="journal article" date="2014" name="Int. J. Syst. Evol. Microbiol.">
        <title>Complete genome sequence of Corynebacterium casei LMG S-19264T (=DSM 44701T), isolated from a smear-ripened cheese.</title>
        <authorList>
            <consortium name="US DOE Joint Genome Institute (JGI-PGF)"/>
            <person name="Walter F."/>
            <person name="Albersmeier A."/>
            <person name="Kalinowski J."/>
            <person name="Ruckert C."/>
        </authorList>
    </citation>
    <scope>NUCLEOTIDE SEQUENCE</scope>
    <source>
        <strain evidence="2">CGMCC 4.7201</strain>
    </source>
</reference>
<dbReference type="PANTHER" id="PTHR35525:SF3">
    <property type="entry name" value="BLL6575 PROTEIN"/>
    <property type="match status" value="1"/>
</dbReference>
<accession>A0A918E0K7</accession>
<dbReference type="InterPro" id="IPR021005">
    <property type="entry name" value="Znf_CGNR"/>
</dbReference>
<dbReference type="InterPro" id="IPR023286">
    <property type="entry name" value="ABATE_dom_sf"/>
</dbReference>
<keyword evidence="3" id="KW-1185">Reference proteome</keyword>
<sequence length="187" mass="20501">MSEFVFVSGRLCLDLAGTMLWRRTLRTELLGSADALQRWVAEAGLVDEPAGMDSHGLERACRLREAAYTLIRARVQSEDVSAHAVNELAQVNDAARLPLPKLQIDAAGTLTRTGGIDEVLGAVARDAVELLGSPELSRTKECANPDCTRMFVDLSRSVARRWCGMAECGNKHKAASYRQRKKETSKT</sequence>
<protein>
    <recommendedName>
        <fullName evidence="1">Zinc finger CGNR domain-containing protein</fullName>
    </recommendedName>
</protein>
<dbReference type="Gene3D" id="1.10.3300.10">
    <property type="entry name" value="Jann2411-like domain"/>
    <property type="match status" value="1"/>
</dbReference>
<evidence type="ECO:0000259" key="1">
    <source>
        <dbReference type="Pfam" id="PF11706"/>
    </source>
</evidence>
<dbReference type="RefSeq" id="WP_189133621.1">
    <property type="nucleotide sequence ID" value="NZ_BMMS01000020.1"/>
</dbReference>
<dbReference type="InterPro" id="IPR010852">
    <property type="entry name" value="ABATE"/>
</dbReference>
<dbReference type="PANTHER" id="PTHR35525">
    <property type="entry name" value="BLL6575 PROTEIN"/>
    <property type="match status" value="1"/>
</dbReference>
<dbReference type="Pfam" id="PF11706">
    <property type="entry name" value="zf-CGNR"/>
    <property type="match status" value="1"/>
</dbReference>
<organism evidence="2 3">
    <name type="scientific">Wenjunlia tyrosinilytica</name>
    <dbReference type="NCBI Taxonomy" id="1544741"/>
    <lineage>
        <taxon>Bacteria</taxon>
        <taxon>Bacillati</taxon>
        <taxon>Actinomycetota</taxon>
        <taxon>Actinomycetes</taxon>
        <taxon>Kitasatosporales</taxon>
        <taxon>Streptomycetaceae</taxon>
        <taxon>Wenjunlia</taxon>
    </lineage>
</organism>
<dbReference type="EMBL" id="BMMS01000020">
    <property type="protein sequence ID" value="GGO93288.1"/>
    <property type="molecule type" value="Genomic_DNA"/>
</dbReference>
<name>A0A918E0K7_9ACTN</name>
<dbReference type="SUPFAM" id="SSF160904">
    <property type="entry name" value="Jann2411-like"/>
    <property type="match status" value="1"/>
</dbReference>
<comment type="caution">
    <text evidence="2">The sequence shown here is derived from an EMBL/GenBank/DDBJ whole genome shotgun (WGS) entry which is preliminary data.</text>
</comment>
<evidence type="ECO:0000313" key="3">
    <source>
        <dbReference type="Proteomes" id="UP000641932"/>
    </source>
</evidence>
<evidence type="ECO:0000313" key="2">
    <source>
        <dbReference type="EMBL" id="GGO93288.1"/>
    </source>
</evidence>
<dbReference type="Proteomes" id="UP000641932">
    <property type="component" value="Unassembled WGS sequence"/>
</dbReference>